<dbReference type="EMBL" id="JABCLD010001783">
    <property type="protein sequence ID" value="NMU27098.1"/>
    <property type="molecule type" value="Genomic_DNA"/>
</dbReference>
<evidence type="ECO:0000313" key="1">
    <source>
        <dbReference type="EMBL" id="NMU27098.1"/>
    </source>
</evidence>
<accession>A0A7Y0S669</accession>
<dbReference type="Proteomes" id="UP000555836">
    <property type="component" value="Unassembled WGS sequence"/>
</dbReference>
<evidence type="ECO:0000313" key="2">
    <source>
        <dbReference type="Proteomes" id="UP000555836"/>
    </source>
</evidence>
<dbReference type="AlphaFoldDB" id="A0A7Y0S669"/>
<name>A0A7Y0S669_VIBPH</name>
<dbReference type="RefSeq" id="WP_269666383.1">
    <property type="nucleotide sequence ID" value="NZ_CP138328.1"/>
</dbReference>
<proteinExistence type="predicted"/>
<organism evidence="1 2">
    <name type="scientific">Vibrio parahaemolyticus</name>
    <dbReference type="NCBI Taxonomy" id="670"/>
    <lineage>
        <taxon>Bacteria</taxon>
        <taxon>Pseudomonadati</taxon>
        <taxon>Pseudomonadota</taxon>
        <taxon>Gammaproteobacteria</taxon>
        <taxon>Vibrionales</taxon>
        <taxon>Vibrionaceae</taxon>
        <taxon>Vibrio</taxon>
    </lineage>
</organism>
<sequence length="373" mass="42358">MSKSKLISIDTSIFGDIAKDYFSDNEVLRSKAKKTVDHLVRNGYIPFVTYHHILEILQHEDTGTVLNRWSLFQQFPYVAWLSSHDPNAGLGSILDIHKIEVLLTLDGLGKNTDLLIQTVEESLVNYSKGSEFVELFQSLYMSIRDLGIPYSQRDKEIESICHVRDKAIDKIKLSSLFDYQLRNPTDLMESLIAFENNLCKHLQTSGDQKLSNPSEVAANFTRDVLQSSVGMFGHDISAYEAFVLSSGVKLEQVSKNTTIGQLGSLAVYNQQLKVVLNSLGLPEHLEKQVPYRSQITWEIWDHFETAMKFEKFAHGSNMQDKHMCVFALFTSVFTVDKRVCEYFNQLTRKNKALSSVLGSVVKVSHYSNLEVLD</sequence>
<gene>
    <name evidence="1" type="ORF">HKB21_15905</name>
</gene>
<reference evidence="1 2" key="1">
    <citation type="submission" date="2020-04" db="EMBL/GenBank/DDBJ databases">
        <title>Whole-genome sequencing of Vibrio spp. from China reveals different genetic environments of blaCTX-M-14 among diverse lineages.</title>
        <authorList>
            <person name="Zheng Z."/>
            <person name="Ye L."/>
            <person name="Chen S."/>
        </authorList>
    </citation>
    <scope>NUCLEOTIDE SEQUENCE [LARGE SCALE GENOMIC DNA]</scope>
    <source>
        <strain evidence="1 2">Vb0574</strain>
    </source>
</reference>
<protein>
    <submittedName>
        <fullName evidence="1">Uncharacterized protein</fullName>
    </submittedName>
</protein>
<comment type="caution">
    <text evidence="1">The sequence shown here is derived from an EMBL/GenBank/DDBJ whole genome shotgun (WGS) entry which is preliminary data.</text>
</comment>